<gene>
    <name evidence="2" type="ORF">EKL94_00805</name>
</gene>
<reference evidence="2 3" key="1">
    <citation type="submission" date="2018-12" db="EMBL/GenBank/DDBJ databases">
        <authorList>
            <person name="Kartti S."/>
            <person name="Manni A."/>
            <person name="Chemao El Fihri M.W."/>
            <person name="Laamarti M."/>
            <person name="Temsamani L."/>
            <person name="El Jamali J.E."/>
            <person name="Ouadghiri M."/>
            <person name="Ibrahimi A."/>
            <person name="Filati-Maltouf A."/>
        </authorList>
    </citation>
    <scope>NUCLEOTIDE SEQUENCE [LARGE SCALE GENOMIC DNA]</scope>
    <source>
        <strain evidence="2 3">MDMC339</strain>
    </source>
</reference>
<comment type="caution">
    <text evidence="2">The sequence shown here is derived from an EMBL/GenBank/DDBJ whole genome shotgun (WGS) entry which is preliminary data.</text>
</comment>
<organism evidence="2 3">
    <name type="scientific">Stenotrophomonas maltophilia</name>
    <name type="common">Pseudomonas maltophilia</name>
    <name type="synonym">Xanthomonas maltophilia</name>
    <dbReference type="NCBI Taxonomy" id="40324"/>
    <lineage>
        <taxon>Bacteria</taxon>
        <taxon>Pseudomonadati</taxon>
        <taxon>Pseudomonadota</taxon>
        <taxon>Gammaproteobacteria</taxon>
        <taxon>Lysobacterales</taxon>
        <taxon>Lysobacteraceae</taxon>
        <taxon>Stenotrophomonas</taxon>
        <taxon>Stenotrophomonas maltophilia group</taxon>
    </lineage>
</organism>
<sequence length="137" mass="15499">MHQYQEVSQEDLWGCAAACVASLMAIPYARAKRWLEKEKGLSVSEKPYGFEIDEIANALFRRGKKLIADWNPSSPVPDGTILCIYSRVRYRDFHYVLKVPGGYMDPWFDLKKGKMVGKVRASLPKGTKIYVALLPAS</sequence>
<keyword evidence="1" id="KW-1133">Transmembrane helix</keyword>
<dbReference type="AlphaFoldDB" id="A0A431UQ20"/>
<evidence type="ECO:0000313" key="2">
    <source>
        <dbReference type="EMBL" id="RTQ92137.1"/>
    </source>
</evidence>
<dbReference type="EMBL" id="RXLZ01000002">
    <property type="protein sequence ID" value="RTQ92137.1"/>
    <property type="molecule type" value="Genomic_DNA"/>
</dbReference>
<evidence type="ECO:0000313" key="3">
    <source>
        <dbReference type="Proteomes" id="UP000271705"/>
    </source>
</evidence>
<dbReference type="Proteomes" id="UP000271705">
    <property type="component" value="Unassembled WGS sequence"/>
</dbReference>
<dbReference type="RefSeq" id="WP_126927595.1">
    <property type="nucleotide sequence ID" value="NZ_RXLZ01000002.1"/>
</dbReference>
<name>A0A431UQ20_STEMA</name>
<evidence type="ECO:0008006" key="4">
    <source>
        <dbReference type="Google" id="ProtNLM"/>
    </source>
</evidence>
<proteinExistence type="predicted"/>
<keyword evidence="1" id="KW-0472">Membrane</keyword>
<keyword evidence="1" id="KW-0812">Transmembrane</keyword>
<protein>
    <recommendedName>
        <fullName evidence="4">Peptidase C39 domain-containing protein</fullName>
    </recommendedName>
</protein>
<accession>A0A431UQ20</accession>
<evidence type="ECO:0000256" key="1">
    <source>
        <dbReference type="SAM" id="Phobius"/>
    </source>
</evidence>
<feature type="transmembrane region" description="Helical" evidence="1">
    <location>
        <begin position="12"/>
        <end position="29"/>
    </location>
</feature>